<name>A0A0U5FK18_XANCI</name>
<protein>
    <submittedName>
        <fullName evidence="1">Uncharacterized protein</fullName>
    </submittedName>
</protein>
<evidence type="ECO:0000313" key="2">
    <source>
        <dbReference type="Proteomes" id="UP000052230"/>
    </source>
</evidence>
<keyword evidence="2" id="KW-1185">Reference proteome</keyword>
<evidence type="ECO:0000313" key="1">
    <source>
        <dbReference type="EMBL" id="CEG18818.1"/>
    </source>
</evidence>
<gene>
    <name evidence="1" type="ORF">XAC3562_890142</name>
</gene>
<reference evidence="1 2" key="1">
    <citation type="submission" date="2014-09" db="EMBL/GenBank/DDBJ databases">
        <authorList>
            <person name="Regsiter A."/>
        </authorList>
    </citation>
    <scope>NUCLEOTIDE SEQUENCE [LARGE SCALE GENOMIC DNA]</scope>
</reference>
<dbReference type="EMBL" id="CCXZ01000187">
    <property type="protein sequence ID" value="CEG18818.1"/>
    <property type="molecule type" value="Genomic_DNA"/>
</dbReference>
<sequence>MSCIRVQTLGLTIELRWQRLSRCDGTDVADASLECATGKRIRQAPRRFRSDACMLGMPPCVMSAATTPPYDWSAR</sequence>
<dbReference type="AlphaFoldDB" id="A0A0U5FK18"/>
<proteinExistence type="predicted"/>
<comment type="caution">
    <text evidence="1">The sequence shown here is derived from an EMBL/GenBank/DDBJ whole genome shotgun (WGS) entry which is preliminary data.</text>
</comment>
<accession>A0A0U5FK18</accession>
<dbReference type="Proteomes" id="UP000052230">
    <property type="component" value="Unassembled WGS sequence"/>
</dbReference>
<organism evidence="1 2">
    <name type="scientific">Xanthomonas citri pv. citri</name>
    <dbReference type="NCBI Taxonomy" id="611301"/>
    <lineage>
        <taxon>Bacteria</taxon>
        <taxon>Pseudomonadati</taxon>
        <taxon>Pseudomonadota</taxon>
        <taxon>Gammaproteobacteria</taxon>
        <taxon>Lysobacterales</taxon>
        <taxon>Lysobacteraceae</taxon>
        <taxon>Xanthomonas</taxon>
    </lineage>
</organism>